<evidence type="ECO:0000313" key="2">
    <source>
        <dbReference type="Proteomes" id="UP001168642"/>
    </source>
</evidence>
<evidence type="ECO:0000313" key="1">
    <source>
        <dbReference type="EMBL" id="MDO3694560.1"/>
    </source>
</evidence>
<organism evidence="1 2">
    <name type="scientific">Wenyingzhuangia gilva</name>
    <dbReference type="NCBI Taxonomy" id="3057677"/>
    <lineage>
        <taxon>Bacteria</taxon>
        <taxon>Pseudomonadati</taxon>
        <taxon>Bacteroidota</taxon>
        <taxon>Flavobacteriia</taxon>
        <taxon>Flavobacteriales</taxon>
        <taxon>Flavobacteriaceae</taxon>
        <taxon>Wenyingzhuangia</taxon>
    </lineage>
</organism>
<keyword evidence="2" id="KW-1185">Reference proteome</keyword>
<evidence type="ECO:0008006" key="3">
    <source>
        <dbReference type="Google" id="ProtNLM"/>
    </source>
</evidence>
<accession>A0ABT8VRG0</accession>
<gene>
    <name evidence="1" type="ORF">QVZ41_06840</name>
</gene>
<name>A0ABT8VRG0_9FLAO</name>
<dbReference type="PROSITE" id="PS51257">
    <property type="entry name" value="PROKAR_LIPOPROTEIN"/>
    <property type="match status" value="1"/>
</dbReference>
<protein>
    <recommendedName>
        <fullName evidence="3">DNA topoisomerase IV</fullName>
    </recommendedName>
</protein>
<dbReference type="RefSeq" id="WP_302883805.1">
    <property type="nucleotide sequence ID" value="NZ_JAUMIT010000002.1"/>
</dbReference>
<reference evidence="1" key="1">
    <citation type="submission" date="2023-07" db="EMBL/GenBank/DDBJ databases">
        <title>Wenyingzhuangia sp. chi5 genome sequencing and assembly.</title>
        <authorList>
            <person name="Park S."/>
        </authorList>
    </citation>
    <scope>NUCLEOTIDE SEQUENCE</scope>
    <source>
        <strain evidence="1">Chi5</strain>
    </source>
</reference>
<dbReference type="EMBL" id="JAUMIT010000002">
    <property type="protein sequence ID" value="MDO3694560.1"/>
    <property type="molecule type" value="Genomic_DNA"/>
</dbReference>
<dbReference type="Proteomes" id="UP001168642">
    <property type="component" value="Unassembled WGS sequence"/>
</dbReference>
<comment type="caution">
    <text evidence="1">The sequence shown here is derived from an EMBL/GenBank/DDBJ whole genome shotgun (WGS) entry which is preliminary data.</text>
</comment>
<proteinExistence type="predicted"/>
<sequence length="123" mass="14456">MRFLLYIISASVFISCNTGNKTDVLSFREGHFKTYLGERKDSSNFYRTKDLQIETYKNKTDTFHIRWISNFEYELLKVNPQSKLDSIPFKVRITAIKNNYYKFKGAYLGSDFVQSGTTHIIQD</sequence>